<dbReference type="EMBL" id="JAOYFB010000004">
    <property type="protein sequence ID" value="KAK4013306.1"/>
    <property type="molecule type" value="Genomic_DNA"/>
</dbReference>
<name>A0ABQ9ZK56_9CRUS</name>
<reference evidence="1 2" key="1">
    <citation type="journal article" date="2023" name="Nucleic Acids Res.">
        <title>The hologenome of Daphnia magna reveals possible DNA methylation and microbiome-mediated evolution of the host genome.</title>
        <authorList>
            <person name="Chaturvedi A."/>
            <person name="Li X."/>
            <person name="Dhandapani V."/>
            <person name="Marshall H."/>
            <person name="Kissane S."/>
            <person name="Cuenca-Cambronero M."/>
            <person name="Asole G."/>
            <person name="Calvet F."/>
            <person name="Ruiz-Romero M."/>
            <person name="Marangio P."/>
            <person name="Guigo R."/>
            <person name="Rago D."/>
            <person name="Mirbahai L."/>
            <person name="Eastwood N."/>
            <person name="Colbourne J.K."/>
            <person name="Zhou J."/>
            <person name="Mallon E."/>
            <person name="Orsini L."/>
        </authorList>
    </citation>
    <scope>NUCLEOTIDE SEQUENCE [LARGE SCALE GENOMIC DNA]</scope>
    <source>
        <strain evidence="1">LRV0_1</strain>
    </source>
</reference>
<proteinExistence type="predicted"/>
<evidence type="ECO:0000313" key="2">
    <source>
        <dbReference type="Proteomes" id="UP001234178"/>
    </source>
</evidence>
<comment type="caution">
    <text evidence="1">The sequence shown here is derived from an EMBL/GenBank/DDBJ whole genome shotgun (WGS) entry which is preliminary data.</text>
</comment>
<evidence type="ECO:0000313" key="1">
    <source>
        <dbReference type="EMBL" id="KAK4013306.1"/>
    </source>
</evidence>
<keyword evidence="2" id="KW-1185">Reference proteome</keyword>
<accession>A0ABQ9ZK56</accession>
<protein>
    <submittedName>
        <fullName evidence="1">Uncharacterized protein</fullName>
    </submittedName>
</protein>
<dbReference type="Proteomes" id="UP001234178">
    <property type="component" value="Unassembled WGS sequence"/>
</dbReference>
<organism evidence="1 2">
    <name type="scientific">Daphnia magna</name>
    <dbReference type="NCBI Taxonomy" id="35525"/>
    <lineage>
        <taxon>Eukaryota</taxon>
        <taxon>Metazoa</taxon>
        <taxon>Ecdysozoa</taxon>
        <taxon>Arthropoda</taxon>
        <taxon>Crustacea</taxon>
        <taxon>Branchiopoda</taxon>
        <taxon>Diplostraca</taxon>
        <taxon>Cladocera</taxon>
        <taxon>Anomopoda</taxon>
        <taxon>Daphniidae</taxon>
        <taxon>Daphnia</taxon>
    </lineage>
</organism>
<gene>
    <name evidence="1" type="ORF">OUZ56_025540</name>
</gene>
<sequence>MRKGHIKQGDEEDELRISVLTIILWQDLSAFISRILYRGRYGSPGAGEALWDTIAFECNISFTNRFNPCRLAPPGPCNNVKVEKIHRRITYRIPYSESSLCEDTKR</sequence>